<feature type="compositionally biased region" description="Pro residues" evidence="1">
    <location>
        <begin position="183"/>
        <end position="192"/>
    </location>
</feature>
<feature type="compositionally biased region" description="Pro residues" evidence="1">
    <location>
        <begin position="341"/>
        <end position="351"/>
    </location>
</feature>
<organism evidence="2 3">
    <name type="scientific">Paratrimastix pyriformis</name>
    <dbReference type="NCBI Taxonomy" id="342808"/>
    <lineage>
        <taxon>Eukaryota</taxon>
        <taxon>Metamonada</taxon>
        <taxon>Preaxostyla</taxon>
        <taxon>Paratrimastigidae</taxon>
        <taxon>Paratrimastix</taxon>
    </lineage>
</organism>
<name>A0ABQ8U8N6_9EUKA</name>
<feature type="region of interest" description="Disordered" evidence="1">
    <location>
        <begin position="183"/>
        <end position="252"/>
    </location>
</feature>
<evidence type="ECO:0000313" key="2">
    <source>
        <dbReference type="EMBL" id="KAJ4453709.1"/>
    </source>
</evidence>
<feature type="compositionally biased region" description="Low complexity" evidence="1">
    <location>
        <begin position="406"/>
        <end position="416"/>
    </location>
</feature>
<feature type="region of interest" description="Disordered" evidence="1">
    <location>
        <begin position="133"/>
        <end position="162"/>
    </location>
</feature>
<evidence type="ECO:0000313" key="3">
    <source>
        <dbReference type="Proteomes" id="UP001141327"/>
    </source>
</evidence>
<evidence type="ECO:0000256" key="1">
    <source>
        <dbReference type="SAM" id="MobiDB-lite"/>
    </source>
</evidence>
<feature type="compositionally biased region" description="Polar residues" evidence="1">
    <location>
        <begin position="767"/>
        <end position="776"/>
    </location>
</feature>
<dbReference type="EMBL" id="JAPMOS010000225">
    <property type="protein sequence ID" value="KAJ4453709.1"/>
    <property type="molecule type" value="Genomic_DNA"/>
</dbReference>
<comment type="caution">
    <text evidence="2">The sequence shown here is derived from an EMBL/GenBank/DDBJ whole genome shotgun (WGS) entry which is preliminary data.</text>
</comment>
<feature type="compositionally biased region" description="Low complexity" evidence="1">
    <location>
        <begin position="193"/>
        <end position="203"/>
    </location>
</feature>
<accession>A0ABQ8U8N6</accession>
<dbReference type="Proteomes" id="UP001141327">
    <property type="component" value="Unassembled WGS sequence"/>
</dbReference>
<feature type="compositionally biased region" description="Low complexity" evidence="1">
    <location>
        <begin position="709"/>
        <end position="757"/>
    </location>
</feature>
<gene>
    <name evidence="2" type="ORF">PAPYR_11746</name>
</gene>
<feature type="compositionally biased region" description="Low complexity" evidence="1">
    <location>
        <begin position="223"/>
        <end position="250"/>
    </location>
</feature>
<feature type="region of interest" description="Disordered" evidence="1">
    <location>
        <begin position="582"/>
        <end position="611"/>
    </location>
</feature>
<feature type="compositionally biased region" description="Pro residues" evidence="1">
    <location>
        <begin position="136"/>
        <end position="145"/>
    </location>
</feature>
<feature type="compositionally biased region" description="Low complexity" evidence="1">
    <location>
        <begin position="601"/>
        <end position="611"/>
    </location>
</feature>
<keyword evidence="3" id="KW-1185">Reference proteome</keyword>
<feature type="region of interest" description="Disordered" evidence="1">
    <location>
        <begin position="337"/>
        <end position="431"/>
    </location>
</feature>
<feature type="compositionally biased region" description="Pro residues" evidence="1">
    <location>
        <begin position="793"/>
        <end position="804"/>
    </location>
</feature>
<sequence>MALTAHKELLRFQQDWVGRQNDTVTQGLDKLIIYGDQSCICTLDFVASQRPLASFLSKLTSGQLVRLAEVRKRFFPADRIPFREMVDRILKLAATMPPTSPGPPTDSCASAALPAVFISPRFGRPAAALANIPRDLLPPSPPPSPGGITPGHSASPTMRYDPFLGRASPLPLSPLLPPGLPVLSPPMAPRPPSRLSASSSRSPDTPVAWRGSDPSPRLLRHGTTINTNITTNRPSPSSSSPSAAAAAAAAARREPTIIPGARITLPSPGILRSAPAPGISMGALEPLIHPRSLLREDPIQQDAAETDGEVLEAIWPEPDTVHYGALLQPLLQAGVDLTAQQPPPPAAPKPNPRTKARAGCLTHHHAPDPPASPSPFMDASVDSEVDPSSPAVLLRPAVEHPPGSPATTTTATTTTTDLSQSQSRDDDVKQDPDRAFLAVSVRLDEGGLVAGPPVMGHVEVAVTHPINSTAGADEPPVYLAPPLVLRGPQRRPAEAANTMMARPLPLQQRFTTTTTVALLPRPIHPAAAAIQSSSSPPSPASPRTAAAAAPETVVPSPSADAASALVRAASLPALVPVPPVPHAAPLGPDRSAPPPLPPSPTAGGPSPLGASVHEHSVARLRPASPLLVAASPPLAAGPRLEPPSRPLVASPPLGGGVAGTRLEPPRPLVASPPLAAGTRLEPLSPTRLEPLSRPVVASPPLGGGPRLEPPSSQHETSTSASASHDTAPLSASFASAQPTPTAAPSSPSLTTISSLALGPTFEEASGGSHSAGNVTVGSLFENPGGGGGIVPTTLPPLSPPPLSPVPRGEVDDIMAPVPEAEVYALPVCEPLRPLVELTPRPRHRAPGG</sequence>
<protein>
    <submittedName>
        <fullName evidence="2">Uncharacterized protein</fullName>
    </submittedName>
</protein>
<feature type="region of interest" description="Disordered" evidence="1">
    <location>
        <begin position="528"/>
        <end position="553"/>
    </location>
</feature>
<reference evidence="2" key="1">
    <citation type="journal article" date="2022" name="bioRxiv">
        <title>Genomics of Preaxostyla Flagellates Illuminates Evolutionary Transitions and the Path Towards Mitochondrial Loss.</title>
        <authorList>
            <person name="Novak L.V.F."/>
            <person name="Treitli S.C."/>
            <person name="Pyrih J."/>
            <person name="Halakuc P."/>
            <person name="Pipaliya S.V."/>
            <person name="Vacek V."/>
            <person name="Brzon O."/>
            <person name="Soukal P."/>
            <person name="Eme L."/>
            <person name="Dacks J.B."/>
            <person name="Karnkowska A."/>
            <person name="Elias M."/>
            <person name="Hampl V."/>
        </authorList>
    </citation>
    <scope>NUCLEOTIDE SEQUENCE</scope>
    <source>
        <strain evidence="2">RCP-MX</strain>
    </source>
</reference>
<feature type="compositionally biased region" description="Pro residues" evidence="1">
    <location>
        <begin position="591"/>
        <end position="600"/>
    </location>
</feature>
<proteinExistence type="predicted"/>
<feature type="region of interest" description="Disordered" evidence="1">
    <location>
        <begin position="637"/>
        <end position="810"/>
    </location>
</feature>